<name>A0ABP3Y1Y3_9FLAO</name>
<dbReference type="RefSeq" id="WP_343785562.1">
    <property type="nucleotide sequence ID" value="NZ_BAAAFH010000003.1"/>
</dbReference>
<evidence type="ECO:0000313" key="1">
    <source>
        <dbReference type="EMBL" id="GAA0874658.1"/>
    </source>
</evidence>
<reference evidence="2" key="1">
    <citation type="journal article" date="2019" name="Int. J. Syst. Evol. Microbiol.">
        <title>The Global Catalogue of Microorganisms (GCM) 10K type strain sequencing project: providing services to taxonomists for standard genome sequencing and annotation.</title>
        <authorList>
            <consortium name="The Broad Institute Genomics Platform"/>
            <consortium name="The Broad Institute Genome Sequencing Center for Infectious Disease"/>
            <person name="Wu L."/>
            <person name="Ma J."/>
        </authorList>
    </citation>
    <scope>NUCLEOTIDE SEQUENCE [LARGE SCALE GENOMIC DNA]</scope>
    <source>
        <strain evidence="2">JCM 16083</strain>
    </source>
</reference>
<sequence>MDVERAKILFNCPEDTDPQEMYEEILFEVKKQLTTRPAVPKLFLKKAIDLQGKHEAALLLFGELEIFRVPENKLNETEFTGEWGKDYSKLMQIRNNYKLLIMSSGSGEQIVHLVKEWMNWEKKFCKQFATIFTKEEAEGIFVSKENDPMLLLEGLQQVKGRDRVEELSRSKNQLPDILQNELKRLTLLLNYLE</sequence>
<keyword evidence="2" id="KW-1185">Reference proteome</keyword>
<organism evidence="1 2">
    <name type="scientific">Wandonia haliotis</name>
    <dbReference type="NCBI Taxonomy" id="574963"/>
    <lineage>
        <taxon>Bacteria</taxon>
        <taxon>Pseudomonadati</taxon>
        <taxon>Bacteroidota</taxon>
        <taxon>Flavobacteriia</taxon>
        <taxon>Flavobacteriales</taxon>
        <taxon>Crocinitomicaceae</taxon>
        <taxon>Wandonia</taxon>
    </lineage>
</organism>
<comment type="caution">
    <text evidence="1">The sequence shown here is derived from an EMBL/GenBank/DDBJ whole genome shotgun (WGS) entry which is preliminary data.</text>
</comment>
<accession>A0ABP3Y1Y3</accession>
<gene>
    <name evidence="1" type="ORF">GCM10009118_10660</name>
</gene>
<evidence type="ECO:0000313" key="2">
    <source>
        <dbReference type="Proteomes" id="UP001501126"/>
    </source>
</evidence>
<dbReference type="EMBL" id="BAAAFH010000003">
    <property type="protein sequence ID" value="GAA0874658.1"/>
    <property type="molecule type" value="Genomic_DNA"/>
</dbReference>
<dbReference type="Proteomes" id="UP001501126">
    <property type="component" value="Unassembled WGS sequence"/>
</dbReference>
<proteinExistence type="predicted"/>
<protein>
    <submittedName>
        <fullName evidence="1">Uncharacterized protein</fullName>
    </submittedName>
</protein>